<feature type="compositionally biased region" description="Basic and acidic residues" evidence="6">
    <location>
        <begin position="231"/>
        <end position="263"/>
    </location>
</feature>
<evidence type="ECO:0000256" key="3">
    <source>
        <dbReference type="ARBA" id="ARBA00022454"/>
    </source>
</evidence>
<reference evidence="9" key="1">
    <citation type="submission" date="2020-08" db="EMBL/GenBank/DDBJ databases">
        <title>Multicomponent nature underlies the extraordinary mechanical properties of spider dragline silk.</title>
        <authorList>
            <person name="Kono N."/>
            <person name="Nakamura H."/>
            <person name="Mori M."/>
            <person name="Yoshida Y."/>
            <person name="Ohtoshi R."/>
            <person name="Malay A.D."/>
            <person name="Moran D.A.P."/>
            <person name="Tomita M."/>
            <person name="Numata K."/>
            <person name="Arakawa K."/>
        </authorList>
    </citation>
    <scope>NUCLEOTIDE SEQUENCE</scope>
</reference>
<evidence type="ECO:0000259" key="8">
    <source>
        <dbReference type="PROSITE" id="PS50812"/>
    </source>
</evidence>
<protein>
    <recommendedName>
        <fullName evidence="5">Cytokine-like nuclear factor N-PAC</fullName>
    </recommendedName>
    <alternativeName>
        <fullName evidence="4">Glyoxylate reductase 1 homolog</fullName>
    </alternativeName>
</protein>
<evidence type="ECO:0000256" key="4">
    <source>
        <dbReference type="ARBA" id="ARBA00030287"/>
    </source>
</evidence>
<dbReference type="Gene3D" id="2.30.30.140">
    <property type="match status" value="1"/>
</dbReference>
<dbReference type="OrthoDB" id="21615at2759"/>
<evidence type="ECO:0000256" key="1">
    <source>
        <dbReference type="ARBA" id="ARBA00004286"/>
    </source>
</evidence>
<dbReference type="InterPro" id="IPR006115">
    <property type="entry name" value="6PGDH_NADP-bd"/>
</dbReference>
<organism evidence="9 10">
    <name type="scientific">Nephila pilipes</name>
    <name type="common">Giant wood spider</name>
    <name type="synonym">Nephila maculata</name>
    <dbReference type="NCBI Taxonomy" id="299642"/>
    <lineage>
        <taxon>Eukaryota</taxon>
        <taxon>Metazoa</taxon>
        <taxon>Ecdysozoa</taxon>
        <taxon>Arthropoda</taxon>
        <taxon>Chelicerata</taxon>
        <taxon>Arachnida</taxon>
        <taxon>Araneae</taxon>
        <taxon>Araneomorphae</taxon>
        <taxon>Entelegynae</taxon>
        <taxon>Araneoidea</taxon>
        <taxon>Nephilidae</taxon>
        <taxon>Nephila</taxon>
    </lineage>
</organism>
<keyword evidence="7" id="KW-0732">Signal</keyword>
<dbReference type="PANTHER" id="PTHR43580">
    <property type="entry name" value="OXIDOREDUCTASE GLYR1-RELATED"/>
    <property type="match status" value="1"/>
</dbReference>
<accession>A0A8X6MSJ8</accession>
<feature type="region of interest" description="Disordered" evidence="6">
    <location>
        <begin position="153"/>
        <end position="190"/>
    </location>
</feature>
<dbReference type="Gene3D" id="3.40.50.720">
    <property type="entry name" value="NAD(P)-binding Rossmann-like Domain"/>
    <property type="match status" value="1"/>
</dbReference>
<dbReference type="GO" id="GO:0000785">
    <property type="term" value="C:chromatin"/>
    <property type="evidence" value="ECO:0007669"/>
    <property type="project" value="TreeGrafter"/>
</dbReference>
<feature type="chain" id="PRO_5036495537" description="Cytokine-like nuclear factor N-PAC" evidence="7">
    <location>
        <begin position="24"/>
        <end position="776"/>
    </location>
</feature>
<dbReference type="SUPFAM" id="SSF48179">
    <property type="entry name" value="6-phosphogluconate dehydrogenase C-terminal domain-like"/>
    <property type="match status" value="1"/>
</dbReference>
<feature type="region of interest" description="Disordered" evidence="6">
    <location>
        <begin position="231"/>
        <end position="442"/>
    </location>
</feature>
<feature type="signal peptide" evidence="7">
    <location>
        <begin position="1"/>
        <end position="23"/>
    </location>
</feature>
<feature type="compositionally biased region" description="Basic and acidic residues" evidence="6">
    <location>
        <begin position="341"/>
        <end position="365"/>
    </location>
</feature>
<dbReference type="InterPro" id="IPR008927">
    <property type="entry name" value="6-PGluconate_DH-like_C_sf"/>
</dbReference>
<dbReference type="GO" id="GO:0031491">
    <property type="term" value="F:nucleosome binding"/>
    <property type="evidence" value="ECO:0007669"/>
    <property type="project" value="TreeGrafter"/>
</dbReference>
<evidence type="ECO:0000256" key="2">
    <source>
        <dbReference type="ARBA" id="ARBA00007598"/>
    </source>
</evidence>
<comment type="similarity">
    <text evidence="2">Belongs to the HIBADH-related family. NP60 subfamily.</text>
</comment>
<keyword evidence="3" id="KW-0158">Chromosome</keyword>
<sequence>MSVPKEMIFIVCSLIFLAPCVSASNFDAGDALALVLGTRKYSINNIKMSSDTFEIGELVWAKVKNFPFWPGQVAVPPPDEEDRGEGMCYMCLLGSRNYLWVPVERVRHHSERFIPANYDKRSDMYKKAIDEVKIVIEGVRLRDEARLAQKEAEEKNLAKDTQQIEKEEIKEKQPVEEKEEIKEKQTMPEKEIKEKQLMEEKEEIKEKRLMEEKEEIKEKRLMEEKEEIKEKRLMEEKEVEVKQSKQEKEKINEKEPIEEKEKWSPINEPMIKKKLSPINEPLIKEKQPPIMKEKQPPIMKEKLLPREIKGKKSPREIKGGKARIKKGKITDVINIKGKKSPIKDKQTPIKDKQTPMKEKQSPKEIYKRRKIFEKEKKISKGVKERADKVYSGKRSKVNAAGSKRSLSKNLDVGESSKSGAYKGAPRRKMRKRDSSDSSVSSHHSYCYDLGGKKVFIPEREPSPVDNRYEERLKMKHVTPTTKKIGFIGLGRMGRRIVKNLLIAGHKVTVWNRTAGKCKECVDAGAVRAENPAEVVKLTDIIFSCVSDANAVRSIVSGPDGILKGLEESCSGENVFKGYVEMSSIDFETSQEIGNDVILKGARYLEAPVTGTKNLAAMGSLLVLAAGDALLFRECVTCFHSFSDHAYYISGNVGDGSKYNIALSMFTGTAYSAMAETLALGNQLKVNTGDFIELLRSRINIPKTLVDKGRAILSKDFSNINTALKNQQKDMSLAIALSDKLTQPTPIACASNAQYVHARLLGYGEHDVGAVYQGIKY</sequence>
<keyword evidence="10" id="KW-1185">Reference proteome</keyword>
<dbReference type="InterPro" id="IPR013328">
    <property type="entry name" value="6PGD_dom2"/>
</dbReference>
<comment type="caution">
    <text evidence="9">The sequence shown here is derived from an EMBL/GenBank/DDBJ whole genome shotgun (WGS) entry which is preliminary data.</text>
</comment>
<evidence type="ECO:0000313" key="10">
    <source>
        <dbReference type="Proteomes" id="UP000887013"/>
    </source>
</evidence>
<feature type="domain" description="PWWP" evidence="8">
    <location>
        <begin position="55"/>
        <end position="112"/>
    </location>
</feature>
<dbReference type="InterPro" id="IPR000313">
    <property type="entry name" value="PWWP_dom"/>
</dbReference>
<dbReference type="Gene3D" id="1.10.1040.10">
    <property type="entry name" value="N-(1-d-carboxylethyl)-l-norvaline Dehydrogenase, domain 2"/>
    <property type="match status" value="1"/>
</dbReference>
<evidence type="ECO:0000313" key="9">
    <source>
        <dbReference type="EMBL" id="GFS75756.1"/>
    </source>
</evidence>
<name>A0A8X6MSJ8_NEPPI</name>
<comment type="subcellular location">
    <subcellularLocation>
        <location evidence="1">Chromosome</location>
    </subcellularLocation>
</comment>
<dbReference type="SUPFAM" id="SSF63748">
    <property type="entry name" value="Tudor/PWWP/MBT"/>
    <property type="match status" value="1"/>
</dbReference>
<dbReference type="PROSITE" id="PS50812">
    <property type="entry name" value="PWWP"/>
    <property type="match status" value="1"/>
</dbReference>
<dbReference type="Pfam" id="PF00855">
    <property type="entry name" value="PWWP"/>
    <property type="match status" value="1"/>
</dbReference>
<dbReference type="SMART" id="SM00293">
    <property type="entry name" value="PWWP"/>
    <property type="match status" value="1"/>
</dbReference>
<dbReference type="GO" id="GO:0140673">
    <property type="term" value="P:transcription elongation-coupled chromatin remodeling"/>
    <property type="evidence" value="ECO:0007669"/>
    <property type="project" value="TreeGrafter"/>
</dbReference>
<dbReference type="InterPro" id="IPR051265">
    <property type="entry name" value="HIBADH-related_NP60_sf"/>
</dbReference>
<dbReference type="EMBL" id="BMAW01096653">
    <property type="protein sequence ID" value="GFS75756.1"/>
    <property type="molecule type" value="Genomic_DNA"/>
</dbReference>
<dbReference type="GO" id="GO:0050661">
    <property type="term" value="F:NADP binding"/>
    <property type="evidence" value="ECO:0007669"/>
    <property type="project" value="InterPro"/>
</dbReference>
<dbReference type="GO" id="GO:0003677">
    <property type="term" value="F:DNA binding"/>
    <property type="evidence" value="ECO:0007669"/>
    <property type="project" value="TreeGrafter"/>
</dbReference>
<dbReference type="Pfam" id="PF03446">
    <property type="entry name" value="NAD_binding_2"/>
    <property type="match status" value="1"/>
</dbReference>
<dbReference type="Proteomes" id="UP000887013">
    <property type="component" value="Unassembled WGS sequence"/>
</dbReference>
<feature type="compositionally biased region" description="Basic and acidic residues" evidence="6">
    <location>
        <begin position="372"/>
        <end position="390"/>
    </location>
</feature>
<evidence type="ECO:0000256" key="6">
    <source>
        <dbReference type="SAM" id="MobiDB-lite"/>
    </source>
</evidence>
<dbReference type="PANTHER" id="PTHR43580:SF2">
    <property type="entry name" value="CYTOKINE-LIKE NUCLEAR FACTOR N-PAC"/>
    <property type="match status" value="1"/>
</dbReference>
<dbReference type="AlphaFoldDB" id="A0A8X6MSJ8"/>
<gene>
    <name evidence="9" type="primary">AGAP009949</name>
    <name evidence="9" type="ORF">NPIL_50321</name>
</gene>
<proteinExistence type="inferred from homology"/>
<dbReference type="InterPro" id="IPR036291">
    <property type="entry name" value="NAD(P)-bd_dom_sf"/>
</dbReference>
<dbReference type="SUPFAM" id="SSF51735">
    <property type="entry name" value="NAD(P)-binding Rossmann-fold domains"/>
    <property type="match status" value="1"/>
</dbReference>
<evidence type="ECO:0000256" key="7">
    <source>
        <dbReference type="SAM" id="SignalP"/>
    </source>
</evidence>
<feature type="compositionally biased region" description="Basic and acidic residues" evidence="6">
    <location>
        <begin position="282"/>
        <end position="319"/>
    </location>
</feature>
<evidence type="ECO:0000256" key="5">
    <source>
        <dbReference type="ARBA" id="ARBA00034140"/>
    </source>
</evidence>